<accession>A0ABM3BNR1</accession>
<protein>
    <submittedName>
        <fullName evidence="3">Uncharacterized protein isoform X1</fullName>
    </submittedName>
</protein>
<feature type="transmembrane region" description="Helical" evidence="1">
    <location>
        <begin position="96"/>
        <end position="121"/>
    </location>
</feature>
<keyword evidence="1" id="KW-0472">Membrane</keyword>
<keyword evidence="1" id="KW-0812">Transmembrane</keyword>
<organism evidence="2 3">
    <name type="scientific">Gossypium hirsutum</name>
    <name type="common">Upland cotton</name>
    <name type="synonym">Gossypium mexicanum</name>
    <dbReference type="NCBI Taxonomy" id="3635"/>
    <lineage>
        <taxon>Eukaryota</taxon>
        <taxon>Viridiplantae</taxon>
        <taxon>Streptophyta</taxon>
        <taxon>Embryophyta</taxon>
        <taxon>Tracheophyta</taxon>
        <taxon>Spermatophyta</taxon>
        <taxon>Magnoliopsida</taxon>
        <taxon>eudicotyledons</taxon>
        <taxon>Gunneridae</taxon>
        <taxon>Pentapetalae</taxon>
        <taxon>rosids</taxon>
        <taxon>malvids</taxon>
        <taxon>Malvales</taxon>
        <taxon>Malvaceae</taxon>
        <taxon>Malvoideae</taxon>
        <taxon>Gossypium</taxon>
    </lineage>
</organism>
<evidence type="ECO:0000313" key="2">
    <source>
        <dbReference type="Proteomes" id="UP000818029"/>
    </source>
</evidence>
<reference evidence="2" key="1">
    <citation type="journal article" date="2020" name="Nat. Genet.">
        <title>Genomic diversifications of five Gossypium allopolyploid species and their impact on cotton improvement.</title>
        <authorList>
            <person name="Chen Z.J."/>
            <person name="Sreedasyam A."/>
            <person name="Ando A."/>
            <person name="Song Q."/>
            <person name="De Santiago L.M."/>
            <person name="Hulse-Kemp A.M."/>
            <person name="Ding M."/>
            <person name="Ye W."/>
            <person name="Kirkbride R.C."/>
            <person name="Jenkins J."/>
            <person name="Plott C."/>
            <person name="Lovell J."/>
            <person name="Lin Y.M."/>
            <person name="Vaughn R."/>
            <person name="Liu B."/>
            <person name="Simpson S."/>
            <person name="Scheffler B.E."/>
            <person name="Wen L."/>
            <person name="Saski C.A."/>
            <person name="Grover C.E."/>
            <person name="Hu G."/>
            <person name="Conover J.L."/>
            <person name="Carlson J.W."/>
            <person name="Shu S."/>
            <person name="Boston L.B."/>
            <person name="Williams M."/>
            <person name="Peterson D.G."/>
            <person name="McGee K."/>
            <person name="Jones D.C."/>
            <person name="Wendel J.F."/>
            <person name="Stelly D.M."/>
            <person name="Grimwood J."/>
            <person name="Schmutz J."/>
        </authorList>
    </citation>
    <scope>NUCLEOTIDE SEQUENCE [LARGE SCALE GENOMIC DNA]</scope>
    <source>
        <strain evidence="2">cv. TM-1</strain>
    </source>
</reference>
<keyword evidence="2" id="KW-1185">Reference proteome</keyword>
<sequence length="126" mass="14058">MTACRHAFDSAVVRSPVLPIGTSCCILFTKGNDKTASTCSPSRVGSQASFQIFVDSPFLILQLVPSSSELCAFQMLCLVKEGSLELDEGQDALEELFLFVVQEFISFFTLFLIVLVISIFWRYRIM</sequence>
<name>A0ABM3BNR1_GOSHI</name>
<keyword evidence="1" id="KW-1133">Transmembrane helix</keyword>
<reference evidence="3" key="2">
    <citation type="submission" date="2025-08" db="UniProtKB">
        <authorList>
            <consortium name="RefSeq"/>
        </authorList>
    </citation>
    <scope>IDENTIFICATION</scope>
</reference>
<proteinExistence type="predicted"/>
<gene>
    <name evidence="3" type="primary">LOC107916901</name>
</gene>
<evidence type="ECO:0000313" key="3">
    <source>
        <dbReference type="RefSeq" id="XP_040968688.1"/>
    </source>
</evidence>
<dbReference type="RefSeq" id="XP_040968688.1">
    <property type="nucleotide sequence ID" value="XM_041112754.1"/>
</dbReference>
<dbReference type="GeneID" id="107916901"/>
<evidence type="ECO:0000256" key="1">
    <source>
        <dbReference type="SAM" id="Phobius"/>
    </source>
</evidence>
<dbReference type="Proteomes" id="UP000818029">
    <property type="component" value="Chromosome A01"/>
</dbReference>